<evidence type="ECO:0000259" key="5">
    <source>
        <dbReference type="PROSITE" id="PS50931"/>
    </source>
</evidence>
<organism evidence="6 7">
    <name type="scientific">Paraburkholderia dioscoreae</name>
    <dbReference type="NCBI Taxonomy" id="2604047"/>
    <lineage>
        <taxon>Bacteria</taxon>
        <taxon>Pseudomonadati</taxon>
        <taxon>Pseudomonadota</taxon>
        <taxon>Betaproteobacteria</taxon>
        <taxon>Burkholderiales</taxon>
        <taxon>Burkholderiaceae</taxon>
        <taxon>Paraburkholderia</taxon>
    </lineage>
</organism>
<evidence type="ECO:0000256" key="1">
    <source>
        <dbReference type="ARBA" id="ARBA00009437"/>
    </source>
</evidence>
<dbReference type="SUPFAM" id="SSF53850">
    <property type="entry name" value="Periplasmic binding protein-like II"/>
    <property type="match status" value="1"/>
</dbReference>
<reference evidence="6 7" key="1">
    <citation type="submission" date="2019-08" db="EMBL/GenBank/DDBJ databases">
        <authorList>
            <person name="Herpell B J."/>
        </authorList>
    </citation>
    <scope>NUCLEOTIDE SEQUENCE [LARGE SCALE GENOMIC DNA]</scope>
    <source>
        <strain evidence="7">Msb3</strain>
    </source>
</reference>
<keyword evidence="7" id="KW-1185">Reference proteome</keyword>
<name>A0A5Q4ZBG3_9BURK</name>
<dbReference type="GO" id="GO:0003677">
    <property type="term" value="F:DNA binding"/>
    <property type="evidence" value="ECO:0007669"/>
    <property type="project" value="UniProtKB-KW"/>
</dbReference>
<dbReference type="Gene3D" id="1.10.10.10">
    <property type="entry name" value="Winged helix-like DNA-binding domain superfamily/Winged helix DNA-binding domain"/>
    <property type="match status" value="1"/>
</dbReference>
<dbReference type="InterPro" id="IPR000847">
    <property type="entry name" value="LysR_HTH_N"/>
</dbReference>
<dbReference type="KEGG" id="pdio:PDMSB3_1082"/>
<evidence type="ECO:0000256" key="3">
    <source>
        <dbReference type="ARBA" id="ARBA00023125"/>
    </source>
</evidence>
<dbReference type="InterPro" id="IPR036388">
    <property type="entry name" value="WH-like_DNA-bd_sf"/>
</dbReference>
<dbReference type="CDD" id="cd08422">
    <property type="entry name" value="PBP2_CrgA_like"/>
    <property type="match status" value="1"/>
</dbReference>
<evidence type="ECO:0000313" key="6">
    <source>
        <dbReference type="EMBL" id="VVD27544.1"/>
    </source>
</evidence>
<keyword evidence="3 6" id="KW-0238">DNA-binding</keyword>
<dbReference type="Pfam" id="PF00126">
    <property type="entry name" value="HTH_1"/>
    <property type="match status" value="1"/>
</dbReference>
<comment type="similarity">
    <text evidence="1">Belongs to the LysR transcriptional regulatory family.</text>
</comment>
<dbReference type="InterPro" id="IPR005119">
    <property type="entry name" value="LysR_subst-bd"/>
</dbReference>
<dbReference type="SUPFAM" id="SSF46785">
    <property type="entry name" value="Winged helix' DNA-binding domain"/>
    <property type="match status" value="1"/>
</dbReference>
<dbReference type="Gene3D" id="3.40.190.290">
    <property type="match status" value="1"/>
</dbReference>
<evidence type="ECO:0000256" key="2">
    <source>
        <dbReference type="ARBA" id="ARBA00023015"/>
    </source>
</evidence>
<dbReference type="PROSITE" id="PS50931">
    <property type="entry name" value="HTH_LYSR"/>
    <property type="match status" value="1"/>
</dbReference>
<dbReference type="Proteomes" id="UP000325811">
    <property type="component" value="Chromosome I"/>
</dbReference>
<gene>
    <name evidence="6" type="ORF">PDMSB3_1082</name>
</gene>
<dbReference type="InterPro" id="IPR036390">
    <property type="entry name" value="WH_DNA-bd_sf"/>
</dbReference>
<proteinExistence type="inferred from homology"/>
<dbReference type="GO" id="GO:0003700">
    <property type="term" value="F:DNA-binding transcription factor activity"/>
    <property type="evidence" value="ECO:0007669"/>
    <property type="project" value="InterPro"/>
</dbReference>
<keyword evidence="4" id="KW-0804">Transcription</keyword>
<evidence type="ECO:0000313" key="7">
    <source>
        <dbReference type="Proteomes" id="UP000325811"/>
    </source>
</evidence>
<protein>
    <submittedName>
        <fullName evidence="6">DNA-binding transcriptional regulator, LysR family</fullName>
    </submittedName>
</protein>
<dbReference type="PANTHER" id="PTHR30537">
    <property type="entry name" value="HTH-TYPE TRANSCRIPTIONAL REGULATOR"/>
    <property type="match status" value="1"/>
</dbReference>
<dbReference type="EMBL" id="LR699553">
    <property type="protein sequence ID" value="VVD27544.1"/>
    <property type="molecule type" value="Genomic_DNA"/>
</dbReference>
<keyword evidence="2" id="KW-0805">Transcription regulation</keyword>
<dbReference type="PANTHER" id="PTHR30537:SF5">
    <property type="entry name" value="HTH-TYPE TRANSCRIPTIONAL ACTIVATOR TTDR-RELATED"/>
    <property type="match status" value="1"/>
</dbReference>
<dbReference type="Pfam" id="PF03466">
    <property type="entry name" value="LysR_substrate"/>
    <property type="match status" value="1"/>
</dbReference>
<accession>A0A5Q4ZBG3</accession>
<evidence type="ECO:0000256" key="4">
    <source>
        <dbReference type="ARBA" id="ARBA00023163"/>
    </source>
</evidence>
<dbReference type="AlphaFoldDB" id="A0A5Q4ZBG3"/>
<dbReference type="FunFam" id="1.10.10.10:FF:000001">
    <property type="entry name" value="LysR family transcriptional regulator"/>
    <property type="match status" value="1"/>
</dbReference>
<sequence length="304" mass="33109">MFVKVAEVSSFVGAAEQFDVSTAVVTRNISSIEERLDARLLQRTTRSVTLTEAGRILLEKVRGIVADIDEVEGALLAASNAPSGTLRIAVQGSLGAHCLARILKEYGLRYPAVTLQIALTSGAIDLVEQRFDVVIAADDYPHHSSVVRRRLVQWDLCLVATPDYLVPYGMQEAALNLDRLNLLYLEDVSAGAAAGVAHRWVNEHAVGASRLQVNNAEVLRNMALESMGAALLPRYIVQHDLTDGRLVQVPTDACMPTDGLSVAYASRRNLAPSVRSFVDFLVEAFEQESSSNPLIQKELVELES</sequence>
<dbReference type="InterPro" id="IPR058163">
    <property type="entry name" value="LysR-type_TF_proteobact-type"/>
</dbReference>
<feature type="domain" description="HTH lysR-type" evidence="5">
    <location>
        <begin position="1"/>
        <end position="51"/>
    </location>
</feature>